<name>A0AA38MQ19_9CUCU</name>
<evidence type="ECO:0000259" key="1">
    <source>
        <dbReference type="PROSITE" id="PS50191"/>
    </source>
</evidence>
<organism evidence="2 3">
    <name type="scientific">Zophobas morio</name>
    <dbReference type="NCBI Taxonomy" id="2755281"/>
    <lineage>
        <taxon>Eukaryota</taxon>
        <taxon>Metazoa</taxon>
        <taxon>Ecdysozoa</taxon>
        <taxon>Arthropoda</taxon>
        <taxon>Hexapoda</taxon>
        <taxon>Insecta</taxon>
        <taxon>Pterygota</taxon>
        <taxon>Neoptera</taxon>
        <taxon>Endopterygota</taxon>
        <taxon>Coleoptera</taxon>
        <taxon>Polyphaga</taxon>
        <taxon>Cucujiformia</taxon>
        <taxon>Tenebrionidae</taxon>
        <taxon>Zophobas</taxon>
    </lineage>
</organism>
<reference evidence="2" key="1">
    <citation type="journal article" date="2023" name="G3 (Bethesda)">
        <title>Whole genome assemblies of Zophobas morio and Tenebrio molitor.</title>
        <authorList>
            <person name="Kaur S."/>
            <person name="Stinson S.A."/>
            <person name="diCenzo G.C."/>
        </authorList>
    </citation>
    <scope>NUCLEOTIDE SEQUENCE</scope>
    <source>
        <strain evidence="2">QUZm001</strain>
    </source>
</reference>
<sequence length="292" mass="33957">MGPIIRDIDEIYAKDKRIKREDVRILKEWLQKQEHLPQMTETQIIIFLHTCFYSIEQAKANIESFWTKRTLYYYCFKPLDKEELRTNSSVAFIGVLPKPTPQGYNILLSKLIDVTPEKFDFTKLTRMVDMVAALYLNERGPLDGVVIVYDAKGCTFGHLTRINLDVMKHSTEIIRESIPVRIKQIHLINAFSLVDKLMGLLKPFLTNELYSLINVHSSLSTFYKYVPQECLPEEYGGDLPSCQILQKDNLNHMLSSYPFYEWHDSLLVDESKRLEKSTSFGIDGTFKTLEID</sequence>
<dbReference type="SUPFAM" id="SSF52087">
    <property type="entry name" value="CRAL/TRIO domain"/>
    <property type="match status" value="1"/>
</dbReference>
<dbReference type="PANTHER" id="PTHR10174">
    <property type="entry name" value="ALPHA-TOCOPHEROL TRANSFER PROTEIN-RELATED"/>
    <property type="match status" value="1"/>
</dbReference>
<keyword evidence="3" id="KW-1185">Reference proteome</keyword>
<dbReference type="Gene3D" id="3.40.525.10">
    <property type="entry name" value="CRAL-TRIO lipid binding domain"/>
    <property type="match status" value="1"/>
</dbReference>
<dbReference type="AlphaFoldDB" id="A0AA38MQ19"/>
<dbReference type="InterPro" id="IPR036273">
    <property type="entry name" value="CRAL/TRIO_N_dom_sf"/>
</dbReference>
<dbReference type="InterPro" id="IPR036865">
    <property type="entry name" value="CRAL-TRIO_dom_sf"/>
</dbReference>
<dbReference type="EMBL" id="JALNTZ010000002">
    <property type="protein sequence ID" value="KAJ3663847.1"/>
    <property type="molecule type" value="Genomic_DNA"/>
</dbReference>
<dbReference type="GO" id="GO:0016020">
    <property type="term" value="C:membrane"/>
    <property type="evidence" value="ECO:0007669"/>
    <property type="project" value="TreeGrafter"/>
</dbReference>
<dbReference type="Proteomes" id="UP001168821">
    <property type="component" value="Unassembled WGS sequence"/>
</dbReference>
<protein>
    <recommendedName>
        <fullName evidence="1">CRAL-TRIO domain-containing protein</fullName>
    </recommendedName>
</protein>
<dbReference type="CDD" id="cd00170">
    <property type="entry name" value="SEC14"/>
    <property type="match status" value="1"/>
</dbReference>
<dbReference type="SUPFAM" id="SSF46938">
    <property type="entry name" value="CRAL/TRIO N-terminal domain"/>
    <property type="match status" value="1"/>
</dbReference>
<gene>
    <name evidence="2" type="ORF">Zmor_008068</name>
</gene>
<dbReference type="PRINTS" id="PR00180">
    <property type="entry name" value="CRETINALDHBP"/>
</dbReference>
<dbReference type="Pfam" id="PF00650">
    <property type="entry name" value="CRAL_TRIO"/>
    <property type="match status" value="1"/>
</dbReference>
<dbReference type="SMART" id="SM00516">
    <property type="entry name" value="SEC14"/>
    <property type="match status" value="1"/>
</dbReference>
<dbReference type="GO" id="GO:1902936">
    <property type="term" value="F:phosphatidylinositol bisphosphate binding"/>
    <property type="evidence" value="ECO:0007669"/>
    <property type="project" value="TreeGrafter"/>
</dbReference>
<evidence type="ECO:0000313" key="3">
    <source>
        <dbReference type="Proteomes" id="UP001168821"/>
    </source>
</evidence>
<evidence type="ECO:0000313" key="2">
    <source>
        <dbReference type="EMBL" id="KAJ3663847.1"/>
    </source>
</evidence>
<dbReference type="Gene3D" id="1.20.5.1200">
    <property type="entry name" value="Alpha-tocopherol transfer"/>
    <property type="match status" value="1"/>
</dbReference>
<dbReference type="PANTHER" id="PTHR10174:SF213">
    <property type="entry name" value="CRAL-TRIO DOMAIN-CONTAINING PROTEIN"/>
    <property type="match status" value="1"/>
</dbReference>
<feature type="domain" description="CRAL-TRIO" evidence="1">
    <location>
        <begin position="80"/>
        <end position="243"/>
    </location>
</feature>
<proteinExistence type="predicted"/>
<comment type="caution">
    <text evidence="2">The sequence shown here is derived from an EMBL/GenBank/DDBJ whole genome shotgun (WGS) entry which is preliminary data.</text>
</comment>
<dbReference type="PROSITE" id="PS50191">
    <property type="entry name" value="CRAL_TRIO"/>
    <property type="match status" value="1"/>
</dbReference>
<accession>A0AA38MQ19</accession>
<dbReference type="InterPro" id="IPR001251">
    <property type="entry name" value="CRAL-TRIO_dom"/>
</dbReference>